<evidence type="ECO:0000256" key="1">
    <source>
        <dbReference type="ARBA" id="ARBA00004984"/>
    </source>
</evidence>
<evidence type="ECO:0000313" key="10">
    <source>
        <dbReference type="EMBL" id="ABJ81369.1"/>
    </source>
</evidence>
<evidence type="ECO:0000259" key="9">
    <source>
        <dbReference type="Pfam" id="PF01979"/>
    </source>
</evidence>
<dbReference type="UniPathway" id="UPA00603">
    <property type="reaction ID" value="UER00660"/>
</dbReference>
<dbReference type="GO" id="GO:0008270">
    <property type="term" value="F:zinc ion binding"/>
    <property type="evidence" value="ECO:0007669"/>
    <property type="project" value="UniProtKB-UniRule"/>
</dbReference>
<dbReference type="STRING" id="234267.Acid_0357"/>
<dbReference type="PANTHER" id="PTHR11271">
    <property type="entry name" value="GUANINE DEAMINASE"/>
    <property type="match status" value="1"/>
</dbReference>
<dbReference type="SUPFAM" id="SSF51338">
    <property type="entry name" value="Composite domain of metallo-dependent hydrolases"/>
    <property type="match status" value="2"/>
</dbReference>
<comment type="function">
    <text evidence="8">Catalyzes the hydrolytic deamination of guanine, producing xanthine and ammonia.</text>
</comment>
<dbReference type="Gene3D" id="2.30.40.10">
    <property type="entry name" value="Urease, subunit C, domain 1"/>
    <property type="match status" value="1"/>
</dbReference>
<dbReference type="NCBIfam" id="TIGR02967">
    <property type="entry name" value="guan_deamin"/>
    <property type="match status" value="1"/>
</dbReference>
<protein>
    <recommendedName>
        <fullName evidence="3 7">Guanine deaminase</fullName>
        <shortName evidence="8">Guanase</shortName>
        <ecNumber evidence="3 7">3.5.4.3</ecNumber>
    </recommendedName>
    <alternativeName>
        <fullName evidence="8">Guanine aminohydrolase</fullName>
    </alternativeName>
</protein>
<dbReference type="GO" id="GO:0005829">
    <property type="term" value="C:cytosol"/>
    <property type="evidence" value="ECO:0007669"/>
    <property type="project" value="TreeGrafter"/>
</dbReference>
<comment type="cofactor">
    <cofactor evidence="8">
        <name>Zn(2+)</name>
        <dbReference type="ChEBI" id="CHEBI:29105"/>
    </cofactor>
    <text evidence="8">Binds 1 zinc ion per subunit.</text>
</comment>
<dbReference type="InterPro" id="IPR014311">
    <property type="entry name" value="Guanine_deaminase"/>
</dbReference>
<dbReference type="GO" id="GO:0006147">
    <property type="term" value="P:guanine catabolic process"/>
    <property type="evidence" value="ECO:0007669"/>
    <property type="project" value="UniProtKB-UniRule"/>
</dbReference>
<dbReference type="InterPro" id="IPR032466">
    <property type="entry name" value="Metal_Hydrolase"/>
</dbReference>
<dbReference type="EC" id="3.5.4.3" evidence="3 7"/>
<proteinExistence type="inferred from homology"/>
<dbReference type="eggNOG" id="COG0402">
    <property type="taxonomic scope" value="Bacteria"/>
</dbReference>
<evidence type="ECO:0000256" key="3">
    <source>
        <dbReference type="ARBA" id="ARBA00012781"/>
    </source>
</evidence>
<organism evidence="10">
    <name type="scientific">Solibacter usitatus (strain Ellin6076)</name>
    <dbReference type="NCBI Taxonomy" id="234267"/>
    <lineage>
        <taxon>Bacteria</taxon>
        <taxon>Pseudomonadati</taxon>
        <taxon>Acidobacteriota</taxon>
        <taxon>Terriglobia</taxon>
        <taxon>Bryobacterales</taxon>
        <taxon>Solibacteraceae</taxon>
        <taxon>Candidatus Solibacter</taxon>
    </lineage>
</organism>
<dbReference type="InterPro" id="IPR011059">
    <property type="entry name" value="Metal-dep_hydrolase_composite"/>
</dbReference>
<dbReference type="GO" id="GO:0008892">
    <property type="term" value="F:guanine deaminase activity"/>
    <property type="evidence" value="ECO:0007669"/>
    <property type="project" value="UniProtKB-UniRule"/>
</dbReference>
<evidence type="ECO:0000256" key="8">
    <source>
        <dbReference type="RuleBase" id="RU366009"/>
    </source>
</evidence>
<dbReference type="NCBIfam" id="NF006679">
    <property type="entry name" value="PRK09228.1"/>
    <property type="match status" value="1"/>
</dbReference>
<comment type="pathway">
    <text evidence="1 8">Purine metabolism; guanine degradation; xanthine from guanine: step 1/1.</text>
</comment>
<dbReference type="Gene3D" id="3.20.20.140">
    <property type="entry name" value="Metal-dependent hydrolases"/>
    <property type="match status" value="1"/>
</dbReference>
<dbReference type="AlphaFoldDB" id="Q02C47"/>
<sequence>MSEILRATIFHAPRNPFRTPGSLVFHEDGALLLAEGRISACDDYSVVRKVNPQAPVRDLRGGVLLPGFIDTHVHYPQVRILGCLGHGLLEWLQRYTLPEEAKFEDVAYARTIAGEFLRSLVAHGTTTALVFGSHFSAATAELFAAAKVSGLRIASGMVLSDRCLRTELHQSPENAYRESSRLIREFHGVGRLLYAVTPRFALSCSDAMLEVCGALLRENPGLRFQTHLNESQAEVKEVAHLFPQDADYFAVYERHGLANRHAVFAHGVQTTNAELERMAACGSSASHCPASNAALGSGIFPMRRHLARGVHFALGSDVGGGTGFGMLKEGLQAYLAQRLALDGFPLAAEHLLYLATRAGAGALGLENEIGDFTPGKAADLVYVRAPEGSSLAAVTRNALSAEHLLAAIFTLADEACIRQVWVQGSPVKCGLQEELASA</sequence>
<dbReference type="EMBL" id="CP000473">
    <property type="protein sequence ID" value="ABJ81369.1"/>
    <property type="molecule type" value="Genomic_DNA"/>
</dbReference>
<accession>Q02C47</accession>
<dbReference type="InterPro" id="IPR051607">
    <property type="entry name" value="Metallo-dep_hydrolases"/>
</dbReference>
<dbReference type="FunCoup" id="Q02C47">
    <property type="interactions" value="448"/>
</dbReference>
<gene>
    <name evidence="10" type="ordered locus">Acid_0357</name>
</gene>
<dbReference type="InParanoid" id="Q02C47"/>
<dbReference type="HOGENOM" id="CLU_012358_0_2_0"/>
<evidence type="ECO:0000256" key="5">
    <source>
        <dbReference type="ARBA" id="ARBA00022801"/>
    </source>
</evidence>
<keyword evidence="4 8" id="KW-0479">Metal-binding</keyword>
<evidence type="ECO:0000256" key="7">
    <source>
        <dbReference type="NCBIfam" id="TIGR02967"/>
    </source>
</evidence>
<dbReference type="InterPro" id="IPR006680">
    <property type="entry name" value="Amidohydro-rel"/>
</dbReference>
<evidence type="ECO:0000256" key="6">
    <source>
        <dbReference type="ARBA" id="ARBA00022833"/>
    </source>
</evidence>
<evidence type="ECO:0000256" key="4">
    <source>
        <dbReference type="ARBA" id="ARBA00022723"/>
    </source>
</evidence>
<comment type="catalytic activity">
    <reaction evidence="8">
        <text>guanine + H2O + H(+) = xanthine + NH4(+)</text>
        <dbReference type="Rhea" id="RHEA:14665"/>
        <dbReference type="ChEBI" id="CHEBI:15377"/>
        <dbReference type="ChEBI" id="CHEBI:15378"/>
        <dbReference type="ChEBI" id="CHEBI:16235"/>
        <dbReference type="ChEBI" id="CHEBI:17712"/>
        <dbReference type="ChEBI" id="CHEBI:28938"/>
        <dbReference type="EC" id="3.5.4.3"/>
    </reaction>
</comment>
<dbReference type="Pfam" id="PF01979">
    <property type="entry name" value="Amidohydro_1"/>
    <property type="match status" value="1"/>
</dbReference>
<keyword evidence="5 8" id="KW-0378">Hydrolase</keyword>
<dbReference type="PANTHER" id="PTHR11271:SF6">
    <property type="entry name" value="GUANINE DEAMINASE"/>
    <property type="match status" value="1"/>
</dbReference>
<dbReference type="KEGG" id="sus:Acid_0357"/>
<evidence type="ECO:0000256" key="2">
    <source>
        <dbReference type="ARBA" id="ARBA00006745"/>
    </source>
</evidence>
<dbReference type="OrthoDB" id="9807210at2"/>
<dbReference type="SUPFAM" id="SSF51556">
    <property type="entry name" value="Metallo-dependent hydrolases"/>
    <property type="match status" value="1"/>
</dbReference>
<keyword evidence="6 8" id="KW-0862">Zinc</keyword>
<name>Q02C47_SOLUE</name>
<reference evidence="10" key="1">
    <citation type="submission" date="2006-10" db="EMBL/GenBank/DDBJ databases">
        <title>Complete sequence of Solibacter usitatus Ellin6076.</title>
        <authorList>
            <consortium name="US DOE Joint Genome Institute"/>
            <person name="Copeland A."/>
            <person name="Lucas S."/>
            <person name="Lapidus A."/>
            <person name="Barry K."/>
            <person name="Detter J.C."/>
            <person name="Glavina del Rio T."/>
            <person name="Hammon N."/>
            <person name="Israni S."/>
            <person name="Dalin E."/>
            <person name="Tice H."/>
            <person name="Pitluck S."/>
            <person name="Thompson L.S."/>
            <person name="Brettin T."/>
            <person name="Bruce D."/>
            <person name="Han C."/>
            <person name="Tapia R."/>
            <person name="Gilna P."/>
            <person name="Schmutz J."/>
            <person name="Larimer F."/>
            <person name="Land M."/>
            <person name="Hauser L."/>
            <person name="Kyrpides N."/>
            <person name="Mikhailova N."/>
            <person name="Janssen P.H."/>
            <person name="Kuske C.R."/>
            <person name="Richardson P."/>
        </authorList>
    </citation>
    <scope>NUCLEOTIDE SEQUENCE</scope>
    <source>
        <strain evidence="10">Ellin6076</strain>
    </source>
</reference>
<comment type="similarity">
    <text evidence="2 8">Belongs to the metallo-dependent hydrolases superfamily. ATZ/TRZ family.</text>
</comment>
<feature type="domain" description="Amidohydrolase-related" evidence="9">
    <location>
        <begin position="63"/>
        <end position="426"/>
    </location>
</feature>